<organism evidence="1 2">
    <name type="scientific">Sphingoaurantiacus capsulatus</name>
    <dbReference type="NCBI Taxonomy" id="1771310"/>
    <lineage>
        <taxon>Bacteria</taxon>
        <taxon>Pseudomonadati</taxon>
        <taxon>Pseudomonadota</taxon>
        <taxon>Alphaproteobacteria</taxon>
        <taxon>Sphingomonadales</taxon>
        <taxon>Sphingosinicellaceae</taxon>
        <taxon>Sphingoaurantiacus</taxon>
    </lineage>
</organism>
<evidence type="ECO:0008006" key="3">
    <source>
        <dbReference type="Google" id="ProtNLM"/>
    </source>
</evidence>
<evidence type="ECO:0000313" key="1">
    <source>
        <dbReference type="EMBL" id="MFC3711693.1"/>
    </source>
</evidence>
<comment type="caution">
    <text evidence="1">The sequence shown here is derived from an EMBL/GenBank/DDBJ whole genome shotgun (WGS) entry which is preliminary data.</text>
</comment>
<keyword evidence="2" id="KW-1185">Reference proteome</keyword>
<sequence>MSVAYPPADPDAVDHDHFRRTAPVALDIDAVLCDLVGGCRLACAEFLGVAPEVLFLGENYYVPWEHPDPALTARLAPVMVEMWTKEQTILSAKPVEGGLALATTIANAGRLKSYITRRPPEVDFLTERWLRTHGFPLDGVELHHVGGTNACKSVTARAVGATLLIDDSVNETTSALGNGMHVVMVAMNYNRAAAVELAAKYGDRFFDAADTTAALAAVMPEDAR</sequence>
<dbReference type="Proteomes" id="UP001595615">
    <property type="component" value="Unassembled WGS sequence"/>
</dbReference>
<dbReference type="EMBL" id="JBHRXV010000003">
    <property type="protein sequence ID" value="MFC3711693.1"/>
    <property type="molecule type" value="Genomic_DNA"/>
</dbReference>
<dbReference type="SUPFAM" id="SSF56784">
    <property type="entry name" value="HAD-like"/>
    <property type="match status" value="1"/>
</dbReference>
<dbReference type="InterPro" id="IPR036412">
    <property type="entry name" value="HAD-like_sf"/>
</dbReference>
<protein>
    <recommendedName>
        <fullName evidence="3">Hydrolase</fullName>
    </recommendedName>
</protein>
<gene>
    <name evidence="1" type="ORF">ACFOMD_03870</name>
</gene>
<name>A0ABV7X7H0_9SPHN</name>
<accession>A0ABV7X7H0</accession>
<reference evidence="2" key="1">
    <citation type="journal article" date="2019" name="Int. J. Syst. Evol. Microbiol.">
        <title>The Global Catalogue of Microorganisms (GCM) 10K type strain sequencing project: providing services to taxonomists for standard genome sequencing and annotation.</title>
        <authorList>
            <consortium name="The Broad Institute Genomics Platform"/>
            <consortium name="The Broad Institute Genome Sequencing Center for Infectious Disease"/>
            <person name="Wu L."/>
            <person name="Ma J."/>
        </authorList>
    </citation>
    <scope>NUCLEOTIDE SEQUENCE [LARGE SCALE GENOMIC DNA]</scope>
    <source>
        <strain evidence="2">KCTC 42644</strain>
    </source>
</reference>
<dbReference type="RefSeq" id="WP_380857121.1">
    <property type="nucleotide sequence ID" value="NZ_JBHRXV010000003.1"/>
</dbReference>
<evidence type="ECO:0000313" key="2">
    <source>
        <dbReference type="Proteomes" id="UP001595615"/>
    </source>
</evidence>
<proteinExistence type="predicted"/>